<comment type="caution">
    <text evidence="2">The sequence shown here is derived from an EMBL/GenBank/DDBJ whole genome shotgun (WGS) entry which is preliminary data.</text>
</comment>
<accession>A0ABP3KGV8</accession>
<dbReference type="RefSeq" id="WP_343836200.1">
    <property type="nucleotide sequence ID" value="NZ_BAAADO010000001.1"/>
</dbReference>
<dbReference type="EMBL" id="BAAADO010000001">
    <property type="protein sequence ID" value="GAA0479749.1"/>
    <property type="molecule type" value="Genomic_DNA"/>
</dbReference>
<protein>
    <submittedName>
        <fullName evidence="2">DUF3021 domain-containing protein</fullName>
    </submittedName>
</protein>
<dbReference type="Proteomes" id="UP001500880">
    <property type="component" value="Unassembled WGS sequence"/>
</dbReference>
<keyword evidence="1" id="KW-1133">Transmembrane helix</keyword>
<feature type="transmembrane region" description="Helical" evidence="1">
    <location>
        <begin position="91"/>
        <end position="111"/>
    </location>
</feature>
<gene>
    <name evidence="2" type="ORF">GCM10008986_00220</name>
</gene>
<evidence type="ECO:0000313" key="2">
    <source>
        <dbReference type="EMBL" id="GAA0479749.1"/>
    </source>
</evidence>
<evidence type="ECO:0000313" key="3">
    <source>
        <dbReference type="Proteomes" id="UP001500880"/>
    </source>
</evidence>
<dbReference type="Pfam" id="PF11457">
    <property type="entry name" value="DUF3021"/>
    <property type="match status" value="1"/>
</dbReference>
<feature type="transmembrane region" description="Helical" evidence="1">
    <location>
        <begin position="7"/>
        <end position="24"/>
    </location>
</feature>
<sequence>MVGIGFAGIYTFVALTFLMIFNVPASVSVIWVNMLGSIFIGIYFGLASRIFEIQKWSPLKKTIIHLTLSIITYYSVGLAIGWVPLELLPLILSFITFICVYAIFWFSYTLYYKRLETSMNDYLNHHKDRE</sequence>
<feature type="transmembrane region" description="Helical" evidence="1">
    <location>
        <begin position="63"/>
        <end position="85"/>
    </location>
</feature>
<reference evidence="3" key="1">
    <citation type="journal article" date="2019" name="Int. J. Syst. Evol. Microbiol.">
        <title>The Global Catalogue of Microorganisms (GCM) 10K type strain sequencing project: providing services to taxonomists for standard genome sequencing and annotation.</title>
        <authorList>
            <consortium name="The Broad Institute Genomics Platform"/>
            <consortium name="The Broad Institute Genome Sequencing Center for Infectious Disease"/>
            <person name="Wu L."/>
            <person name="Ma J."/>
        </authorList>
    </citation>
    <scope>NUCLEOTIDE SEQUENCE [LARGE SCALE GENOMIC DNA]</scope>
    <source>
        <strain evidence="3">JCM 12389</strain>
    </source>
</reference>
<feature type="transmembrane region" description="Helical" evidence="1">
    <location>
        <begin position="30"/>
        <end position="51"/>
    </location>
</feature>
<name>A0ABP3KGV8_9BACI</name>
<proteinExistence type="predicted"/>
<evidence type="ECO:0000256" key="1">
    <source>
        <dbReference type="SAM" id="Phobius"/>
    </source>
</evidence>
<dbReference type="InterPro" id="IPR021560">
    <property type="entry name" value="DUF3021"/>
</dbReference>
<organism evidence="2 3">
    <name type="scientific">Salinibacillus aidingensis</name>
    <dbReference type="NCBI Taxonomy" id="237684"/>
    <lineage>
        <taxon>Bacteria</taxon>
        <taxon>Bacillati</taxon>
        <taxon>Bacillota</taxon>
        <taxon>Bacilli</taxon>
        <taxon>Bacillales</taxon>
        <taxon>Bacillaceae</taxon>
        <taxon>Salinibacillus</taxon>
    </lineage>
</organism>
<keyword evidence="1" id="KW-0812">Transmembrane</keyword>
<keyword evidence="3" id="KW-1185">Reference proteome</keyword>
<keyword evidence="1" id="KW-0472">Membrane</keyword>